<sequence>MIDAFSRKVFITMDIDWACDAVLTDTLDLIDELEIPVTIFVTHQTELLNRMRKDPLISLGIHPNFNPLLNGTSDKDYRAVIEEIKAIVPEAICARSHGLIDSTSILLAFFALGIRSDLNLFIPFSSGIPMTPFEHFSGIQRIPYFYEDDAFCFEKNQRTPEEHVLSSICGIKVFNFHPIHLFLNTEKIERYNDARAFSQDDHALKAFVNSDPENGARAFLKRVIRCAKEHGYRFGQVEQL</sequence>
<evidence type="ECO:0000313" key="2">
    <source>
        <dbReference type="Proteomes" id="UP000053370"/>
    </source>
</evidence>
<dbReference type="EMBL" id="DF968181">
    <property type="protein sequence ID" value="GAP40371.1"/>
    <property type="molecule type" value="Genomic_DNA"/>
</dbReference>
<dbReference type="STRING" id="1678840.ATC1_13344"/>
<dbReference type="Pfam" id="PF22537">
    <property type="entry name" value="WbmS-like"/>
    <property type="match status" value="1"/>
</dbReference>
<dbReference type="GO" id="GO:0005975">
    <property type="term" value="P:carbohydrate metabolic process"/>
    <property type="evidence" value="ECO:0007669"/>
    <property type="project" value="InterPro"/>
</dbReference>
<evidence type="ECO:0000313" key="1">
    <source>
        <dbReference type="EMBL" id="GAP40371.1"/>
    </source>
</evidence>
<dbReference type="InterPro" id="IPR011330">
    <property type="entry name" value="Glyco_hydro/deAcase_b/a-brl"/>
</dbReference>
<dbReference type="OrthoDB" id="9805877at2"/>
<protein>
    <submittedName>
        <fullName evidence="1">Uncharacterized protein</fullName>
    </submittedName>
</protein>
<dbReference type="RefSeq" id="WP_062279598.1">
    <property type="nucleotide sequence ID" value="NZ_DF968181.1"/>
</dbReference>
<gene>
    <name evidence="1" type="ORF">ATC1_13344</name>
</gene>
<reference evidence="1" key="1">
    <citation type="journal article" date="2015" name="Genome Announc.">
        <title>Draft Genome Sequence of Anaerolineae Strain TC1, a Novel Isolate from a Methanogenic Wastewater Treatment System.</title>
        <authorList>
            <person name="Matsuura N."/>
            <person name="Tourlousse D.M."/>
            <person name="Sun L."/>
            <person name="Toyonaga M."/>
            <person name="Kuroda K."/>
            <person name="Ohashi A."/>
            <person name="Cruz R."/>
            <person name="Yamaguchi T."/>
            <person name="Sekiguchi Y."/>
        </authorList>
    </citation>
    <scope>NUCLEOTIDE SEQUENCE [LARGE SCALE GENOMIC DNA]</scope>
    <source>
        <strain evidence="1">TC1</strain>
    </source>
</reference>
<organism evidence="1">
    <name type="scientific">Flexilinea flocculi</name>
    <dbReference type="NCBI Taxonomy" id="1678840"/>
    <lineage>
        <taxon>Bacteria</taxon>
        <taxon>Bacillati</taxon>
        <taxon>Chloroflexota</taxon>
        <taxon>Anaerolineae</taxon>
        <taxon>Anaerolineales</taxon>
        <taxon>Anaerolineaceae</taxon>
        <taxon>Flexilinea</taxon>
    </lineage>
</organism>
<dbReference type="InterPro" id="IPR054492">
    <property type="entry name" value="WbmS-like"/>
</dbReference>
<dbReference type="Proteomes" id="UP000053370">
    <property type="component" value="Unassembled WGS sequence"/>
</dbReference>
<dbReference type="Gene3D" id="3.20.20.370">
    <property type="entry name" value="Glycoside hydrolase/deacetylase"/>
    <property type="match status" value="1"/>
</dbReference>
<name>A0A0S7BV62_9CHLR</name>
<proteinExistence type="predicted"/>
<dbReference type="SUPFAM" id="SSF88713">
    <property type="entry name" value="Glycoside hydrolase/deacetylase"/>
    <property type="match status" value="1"/>
</dbReference>
<dbReference type="AlphaFoldDB" id="A0A0S7BV62"/>
<keyword evidence="2" id="KW-1185">Reference proteome</keyword>
<accession>A0A0S7BV62</accession>